<dbReference type="NCBIfam" id="TIGR03081">
    <property type="entry name" value="metmalonyl_epim"/>
    <property type="match status" value="1"/>
</dbReference>
<evidence type="ECO:0000256" key="2">
    <source>
        <dbReference type="ARBA" id="ARBA00022723"/>
    </source>
</evidence>
<dbReference type="PANTHER" id="PTHR43048">
    <property type="entry name" value="METHYLMALONYL-COA EPIMERASE"/>
    <property type="match status" value="1"/>
</dbReference>
<accession>A0A2K5ASJ0</accession>
<keyword evidence="2" id="KW-0479">Metal-binding</keyword>
<dbReference type="EC" id="5.1.99.1" evidence="4"/>
<proteinExistence type="inferred from homology"/>
<dbReference type="InterPro" id="IPR017515">
    <property type="entry name" value="MeMalonyl-CoA_epimerase"/>
</dbReference>
<dbReference type="EMBL" id="LT981265">
    <property type="protein sequence ID" value="SPC34564.1"/>
    <property type="molecule type" value="Genomic_DNA"/>
</dbReference>
<keyword evidence="5" id="KW-1185">Reference proteome</keyword>
<dbReference type="CDD" id="cd07249">
    <property type="entry name" value="MMCE"/>
    <property type="match status" value="1"/>
</dbReference>
<dbReference type="InterPro" id="IPR037523">
    <property type="entry name" value="VOC_core"/>
</dbReference>
<dbReference type="GO" id="GO:0046872">
    <property type="term" value="F:metal ion binding"/>
    <property type="evidence" value="ECO:0007669"/>
    <property type="project" value="UniProtKB-KW"/>
</dbReference>
<sequence length="133" mass="15085">MRIDHVAIAVNNVEEALKTFEKVLKVDRKQIMVVEHEKVKLAMLQLEDTRIELLEPLTDDSPIKKFLQERGEGIHHISICTDTLEQDVENASRNGVRIIGGIRPGSYGRKITFIHPKSMHGVLMELCEPHPVA</sequence>
<dbReference type="PROSITE" id="PS51819">
    <property type="entry name" value="VOC"/>
    <property type="match status" value="1"/>
</dbReference>
<dbReference type="GO" id="GO:0046491">
    <property type="term" value="P:L-methylmalonyl-CoA metabolic process"/>
    <property type="evidence" value="ECO:0007669"/>
    <property type="project" value="TreeGrafter"/>
</dbReference>
<evidence type="ECO:0000256" key="1">
    <source>
        <dbReference type="ARBA" id="ARBA00009308"/>
    </source>
</evidence>
<name>A0A2K5ASJ0_9ARCH</name>
<dbReference type="InterPro" id="IPR051785">
    <property type="entry name" value="MMCE/EMCE_epimerase"/>
</dbReference>
<dbReference type="Pfam" id="PF13669">
    <property type="entry name" value="Glyoxalase_4"/>
    <property type="match status" value="1"/>
</dbReference>
<dbReference type="AlphaFoldDB" id="A0A2K5ASJ0"/>
<evidence type="ECO:0000259" key="3">
    <source>
        <dbReference type="PROSITE" id="PS51819"/>
    </source>
</evidence>
<comment type="similarity">
    <text evidence="1">Belongs to the methylmalonyl-CoA epimerase family.</text>
</comment>
<feature type="domain" description="VOC" evidence="3">
    <location>
        <begin position="2"/>
        <end position="129"/>
    </location>
</feature>
<dbReference type="KEGG" id="ncv:NCAV_1398"/>
<dbReference type="RefSeq" id="WP_103287882.1">
    <property type="nucleotide sequence ID" value="NZ_LT981265.1"/>
</dbReference>
<organism evidence="4 5">
    <name type="scientific">Candidatus Nitrosocaldus cavascurensis</name>
    <dbReference type="NCBI Taxonomy" id="2058097"/>
    <lineage>
        <taxon>Archaea</taxon>
        <taxon>Nitrososphaerota</taxon>
        <taxon>Nitrososphaeria</taxon>
        <taxon>Candidatus Nitrosocaldales</taxon>
        <taxon>Candidatus Nitrosocaldaceae</taxon>
        <taxon>Candidatus Nitrosocaldus</taxon>
    </lineage>
</organism>
<dbReference type="Gene3D" id="3.10.180.10">
    <property type="entry name" value="2,3-Dihydroxybiphenyl 1,2-Dioxygenase, domain 1"/>
    <property type="match status" value="1"/>
</dbReference>
<evidence type="ECO:0000313" key="4">
    <source>
        <dbReference type="EMBL" id="SPC34564.1"/>
    </source>
</evidence>
<keyword evidence="4" id="KW-0413">Isomerase</keyword>
<dbReference type="PANTHER" id="PTHR43048:SF3">
    <property type="entry name" value="METHYLMALONYL-COA EPIMERASE, MITOCHONDRIAL"/>
    <property type="match status" value="1"/>
</dbReference>
<gene>
    <name evidence="4" type="ORF">NCAV_1398</name>
</gene>
<dbReference type="Proteomes" id="UP000236248">
    <property type="component" value="Chromosome NCAV"/>
</dbReference>
<protein>
    <submittedName>
        <fullName evidence="4">Methylmalonyl-CoA epimerase</fullName>
        <ecNumber evidence="4">5.1.99.1</ecNumber>
    </submittedName>
</protein>
<dbReference type="GO" id="GO:0004493">
    <property type="term" value="F:methylmalonyl-CoA epimerase activity"/>
    <property type="evidence" value="ECO:0007669"/>
    <property type="project" value="UniProtKB-EC"/>
</dbReference>
<dbReference type="GeneID" id="41595397"/>
<evidence type="ECO:0000313" key="5">
    <source>
        <dbReference type="Proteomes" id="UP000236248"/>
    </source>
</evidence>
<reference evidence="5" key="1">
    <citation type="submission" date="2018-01" db="EMBL/GenBank/DDBJ databases">
        <authorList>
            <person name="Kerou L M."/>
        </authorList>
    </citation>
    <scope>NUCLEOTIDE SEQUENCE [LARGE SCALE GENOMIC DNA]</scope>
    <source>
        <strain evidence="5">SCU2</strain>
    </source>
</reference>
<dbReference type="InterPro" id="IPR029068">
    <property type="entry name" value="Glyas_Bleomycin-R_OHBP_Dase"/>
</dbReference>
<dbReference type="SUPFAM" id="SSF54593">
    <property type="entry name" value="Glyoxalase/Bleomycin resistance protein/Dihydroxybiphenyl dioxygenase"/>
    <property type="match status" value="1"/>
</dbReference>